<dbReference type="Pfam" id="PF01575">
    <property type="entry name" value="MaoC_dehydratas"/>
    <property type="match status" value="1"/>
</dbReference>
<keyword evidence="4" id="KW-1185">Reference proteome</keyword>
<dbReference type="InterPro" id="IPR002539">
    <property type="entry name" value="MaoC-like_dom"/>
</dbReference>
<comment type="similarity">
    <text evidence="1">Belongs to the enoyl-CoA hydratase/isomerase family.</text>
</comment>
<feature type="domain" description="MaoC-like" evidence="2">
    <location>
        <begin position="24"/>
        <end position="116"/>
    </location>
</feature>
<accession>A0A917RL66</accession>
<proteinExistence type="inferred from homology"/>
<dbReference type="Gene3D" id="3.10.129.10">
    <property type="entry name" value="Hotdog Thioesterase"/>
    <property type="match status" value="1"/>
</dbReference>
<name>A0A917RL66_9NOCA</name>
<gene>
    <name evidence="3" type="ORF">GCM10011588_30420</name>
</gene>
<organism evidence="3 4">
    <name type="scientific">Nocardia jinanensis</name>
    <dbReference type="NCBI Taxonomy" id="382504"/>
    <lineage>
        <taxon>Bacteria</taxon>
        <taxon>Bacillati</taxon>
        <taxon>Actinomycetota</taxon>
        <taxon>Actinomycetes</taxon>
        <taxon>Mycobacteriales</taxon>
        <taxon>Nocardiaceae</taxon>
        <taxon>Nocardia</taxon>
    </lineage>
</organism>
<reference evidence="3" key="1">
    <citation type="journal article" date="2014" name="Int. J. Syst. Evol. Microbiol.">
        <title>Complete genome sequence of Corynebacterium casei LMG S-19264T (=DSM 44701T), isolated from a smear-ripened cheese.</title>
        <authorList>
            <consortium name="US DOE Joint Genome Institute (JGI-PGF)"/>
            <person name="Walter F."/>
            <person name="Albersmeier A."/>
            <person name="Kalinowski J."/>
            <person name="Ruckert C."/>
        </authorList>
    </citation>
    <scope>NUCLEOTIDE SEQUENCE</scope>
    <source>
        <strain evidence="3">CGMCC 4.3508</strain>
    </source>
</reference>
<dbReference type="EMBL" id="BMMH01000005">
    <property type="protein sequence ID" value="GGL13865.1"/>
    <property type="molecule type" value="Genomic_DNA"/>
</dbReference>
<comment type="caution">
    <text evidence="3">The sequence shown here is derived from an EMBL/GenBank/DDBJ whole genome shotgun (WGS) entry which is preliminary data.</text>
</comment>
<dbReference type="AlphaFoldDB" id="A0A917RL66"/>
<dbReference type="Proteomes" id="UP000638263">
    <property type="component" value="Unassembled WGS sequence"/>
</dbReference>
<evidence type="ECO:0000313" key="3">
    <source>
        <dbReference type="EMBL" id="GGL13865.1"/>
    </source>
</evidence>
<dbReference type="InterPro" id="IPR029069">
    <property type="entry name" value="HotDog_dom_sf"/>
</dbReference>
<protein>
    <submittedName>
        <fullName evidence="3">Enoyl-CoA hydratase</fullName>
    </submittedName>
</protein>
<evidence type="ECO:0000256" key="1">
    <source>
        <dbReference type="ARBA" id="ARBA00005254"/>
    </source>
</evidence>
<reference evidence="3" key="2">
    <citation type="submission" date="2020-09" db="EMBL/GenBank/DDBJ databases">
        <authorList>
            <person name="Sun Q."/>
            <person name="Zhou Y."/>
        </authorList>
    </citation>
    <scope>NUCLEOTIDE SEQUENCE</scope>
    <source>
        <strain evidence="3">CGMCC 4.3508</strain>
    </source>
</reference>
<sequence>MDRIPEVACADDLRVGDSYQLGVHPVSEEELIGFARQWDPQLFHTDHVVAGEGYFGGVIGSGIHTIAICQRLVVLSVYSRWNMIAGRQFREVKFLSPLRPNDVLTGSLTIEGIELDNRSRGLVTAAAELVTSEGVRVLTMVTEMYLRARTSAAVIDSRPVL</sequence>
<evidence type="ECO:0000313" key="4">
    <source>
        <dbReference type="Proteomes" id="UP000638263"/>
    </source>
</evidence>
<evidence type="ECO:0000259" key="2">
    <source>
        <dbReference type="Pfam" id="PF01575"/>
    </source>
</evidence>
<dbReference type="RefSeq" id="WP_062997487.1">
    <property type="nucleotide sequence ID" value="NZ_BMMH01000005.1"/>
</dbReference>
<dbReference type="SUPFAM" id="SSF54637">
    <property type="entry name" value="Thioesterase/thiol ester dehydrase-isomerase"/>
    <property type="match status" value="1"/>
</dbReference>